<dbReference type="AlphaFoldDB" id="A0A4R1AY40"/>
<evidence type="ECO:0000256" key="5">
    <source>
        <dbReference type="ARBA" id="ARBA00022741"/>
    </source>
</evidence>
<dbReference type="Gene3D" id="1.10.150.380">
    <property type="entry name" value="GatB domain, N-terminal subdomain"/>
    <property type="match status" value="1"/>
</dbReference>
<comment type="similarity">
    <text evidence="1 11">Belongs to the GatB/GatE family. GatB subfamily.</text>
</comment>
<dbReference type="PROSITE" id="PS01234">
    <property type="entry name" value="GATB"/>
    <property type="match status" value="1"/>
</dbReference>
<evidence type="ECO:0000256" key="10">
    <source>
        <dbReference type="ARBA" id="ARBA00047913"/>
    </source>
</evidence>
<evidence type="ECO:0000256" key="7">
    <source>
        <dbReference type="ARBA" id="ARBA00022917"/>
    </source>
</evidence>
<reference evidence="13 14" key="1">
    <citation type="submission" date="2019-03" db="EMBL/GenBank/DDBJ databases">
        <authorList>
            <person name="Jensen L."/>
            <person name="Storgaard J."/>
            <person name="Sulaj E."/>
            <person name="Schramm A."/>
            <person name="Marshall I.P.G."/>
        </authorList>
    </citation>
    <scope>NUCLEOTIDE SEQUENCE [LARGE SCALE GENOMIC DNA]</scope>
    <source>
        <strain evidence="13 14">2017H2G3</strain>
    </source>
</reference>
<dbReference type="PANTHER" id="PTHR11659:SF0">
    <property type="entry name" value="GLUTAMYL-TRNA(GLN) AMIDOTRANSFERASE SUBUNIT B, MITOCHONDRIAL"/>
    <property type="match status" value="1"/>
</dbReference>
<dbReference type="EMBL" id="SJTH01000020">
    <property type="protein sequence ID" value="TCJ03237.1"/>
    <property type="molecule type" value="Genomic_DNA"/>
</dbReference>
<evidence type="ECO:0000256" key="3">
    <source>
        <dbReference type="ARBA" id="ARBA00016923"/>
    </source>
</evidence>
<evidence type="ECO:0000313" key="13">
    <source>
        <dbReference type="EMBL" id="TCJ03237.1"/>
    </source>
</evidence>
<dbReference type="InterPro" id="IPR014746">
    <property type="entry name" value="Gln_synth/guanido_kin_cat_dom"/>
</dbReference>
<dbReference type="NCBIfam" id="TIGR00133">
    <property type="entry name" value="gatB"/>
    <property type="match status" value="1"/>
</dbReference>
<dbReference type="OrthoDB" id="9804078at2"/>
<keyword evidence="14" id="KW-1185">Reference proteome</keyword>
<evidence type="ECO:0000256" key="1">
    <source>
        <dbReference type="ARBA" id="ARBA00005306"/>
    </source>
</evidence>
<dbReference type="NCBIfam" id="NF004011">
    <property type="entry name" value="PRK05477.1-1"/>
    <property type="match status" value="1"/>
</dbReference>
<keyword evidence="6 11" id="KW-0067">ATP-binding</keyword>
<comment type="catalytic activity">
    <reaction evidence="10 11">
        <text>L-glutamyl-tRNA(Gln) + L-glutamine + ATP + H2O = L-glutaminyl-tRNA(Gln) + L-glutamate + ADP + phosphate + H(+)</text>
        <dbReference type="Rhea" id="RHEA:17521"/>
        <dbReference type="Rhea" id="RHEA-COMP:9681"/>
        <dbReference type="Rhea" id="RHEA-COMP:9684"/>
        <dbReference type="ChEBI" id="CHEBI:15377"/>
        <dbReference type="ChEBI" id="CHEBI:15378"/>
        <dbReference type="ChEBI" id="CHEBI:29985"/>
        <dbReference type="ChEBI" id="CHEBI:30616"/>
        <dbReference type="ChEBI" id="CHEBI:43474"/>
        <dbReference type="ChEBI" id="CHEBI:58359"/>
        <dbReference type="ChEBI" id="CHEBI:78520"/>
        <dbReference type="ChEBI" id="CHEBI:78521"/>
        <dbReference type="ChEBI" id="CHEBI:456216"/>
    </reaction>
</comment>
<protein>
    <recommendedName>
        <fullName evidence="3 11">Aspartyl/glutamyl-tRNA(Asn/Gln) amidotransferase subunit B</fullName>
        <shortName evidence="11">Asp/Glu-ADT subunit B</shortName>
        <ecNumber evidence="11">6.3.5.-</ecNumber>
    </recommendedName>
</protein>
<proteinExistence type="inferred from homology"/>
<dbReference type="InterPro" id="IPR017958">
    <property type="entry name" value="Gln-tRNA_amidoTrfase_suB_CS"/>
</dbReference>
<evidence type="ECO:0000256" key="4">
    <source>
        <dbReference type="ARBA" id="ARBA00022598"/>
    </source>
</evidence>
<dbReference type="SUPFAM" id="SSF89095">
    <property type="entry name" value="GatB/YqeY motif"/>
    <property type="match status" value="1"/>
</dbReference>
<accession>A0A4R1AY40</accession>
<evidence type="ECO:0000259" key="12">
    <source>
        <dbReference type="SMART" id="SM00845"/>
    </source>
</evidence>
<dbReference type="InterPro" id="IPR004413">
    <property type="entry name" value="GatB"/>
</dbReference>
<dbReference type="PANTHER" id="PTHR11659">
    <property type="entry name" value="GLUTAMYL-TRNA GLN AMIDOTRANSFERASE SUBUNIT B MITOCHONDRIAL AND PROKARYOTIC PET112-RELATED"/>
    <property type="match status" value="1"/>
</dbReference>
<comment type="caution">
    <text evidence="13">The sequence shown here is derived from an EMBL/GenBank/DDBJ whole genome shotgun (WGS) entry which is preliminary data.</text>
</comment>
<dbReference type="Pfam" id="PF02934">
    <property type="entry name" value="GatB_N"/>
    <property type="match status" value="1"/>
</dbReference>
<dbReference type="HAMAP" id="MF_00121">
    <property type="entry name" value="GatB"/>
    <property type="match status" value="1"/>
</dbReference>
<dbReference type="InterPro" id="IPR018027">
    <property type="entry name" value="Asn/Gln_amidotransferase"/>
</dbReference>
<evidence type="ECO:0000256" key="11">
    <source>
        <dbReference type="HAMAP-Rule" id="MF_00121"/>
    </source>
</evidence>
<evidence type="ECO:0000313" key="14">
    <source>
        <dbReference type="Proteomes" id="UP000293846"/>
    </source>
</evidence>
<dbReference type="FunFam" id="1.10.150.380:FF:000001">
    <property type="entry name" value="Aspartyl/glutamyl-tRNA(Asn/Gln) amidotransferase subunit B"/>
    <property type="match status" value="1"/>
</dbReference>
<dbReference type="GO" id="GO:0016740">
    <property type="term" value="F:transferase activity"/>
    <property type="evidence" value="ECO:0007669"/>
    <property type="project" value="UniProtKB-KW"/>
</dbReference>
<dbReference type="GO" id="GO:0050566">
    <property type="term" value="F:asparaginyl-tRNA synthase (glutamine-hydrolyzing) activity"/>
    <property type="evidence" value="ECO:0007669"/>
    <property type="project" value="RHEA"/>
</dbReference>
<keyword evidence="5 11" id="KW-0547">Nucleotide-binding</keyword>
<sequence>MKFETVIGLEVHVELKTDSKIFSASPNHFGAEPNTNTTVIDLGYPGVLPVLNKKVVEFGMKAAMALNCEIAPITKFDRKNYFYPDNPKAYQISQFDKPIGEHGWIEIEVDGYKKKIGITRIHLEEDAGKLTHGNGYSLVDYNRQGTPLIEIVSEPDIRTPNEAYAYLEKLKSIIQYTGVSDCKMEEGSLRCDANISLRPVGQERFGTKTELKNLNSFNFVRKGLEYEEKRQEEILLAGGVIGQETLRYDEATNTTILMRVKEGSDDYRYFPEPDLLDVQIDEDWKARIRAEIPELPDERKKRYVEELGLPAYDAAVLTVTKEMADFFEATVRAGAEAKQASNWIMGEVSAYLKAEQKELDETALTPEGLAGMIKLIENGTISSKIAKKVFKELIENGGSAEQIVKDKGLVQISDEGALLKIVTEVLDNNPKIIEDYKNGKEKAAGSLVGQIMKATKGQANPPLVNKILLEEIKKR</sequence>
<dbReference type="SUPFAM" id="SSF55931">
    <property type="entry name" value="Glutamine synthetase/guanido kinase"/>
    <property type="match status" value="1"/>
</dbReference>
<dbReference type="STRING" id="1742358.GCA_001439605_01682"/>
<keyword evidence="7 11" id="KW-0648">Protein biosynthesis</keyword>
<dbReference type="InterPro" id="IPR017959">
    <property type="entry name" value="Asn/Gln-tRNA_amidoTrfase_suB/E"/>
</dbReference>
<gene>
    <name evidence="11 13" type="primary">gatB</name>
    <name evidence="13" type="ORF">E0Y62_15645</name>
</gene>
<comment type="catalytic activity">
    <reaction evidence="9 11">
        <text>L-aspartyl-tRNA(Asn) + L-glutamine + ATP + H2O = L-asparaginyl-tRNA(Asn) + L-glutamate + ADP + phosphate + 2 H(+)</text>
        <dbReference type="Rhea" id="RHEA:14513"/>
        <dbReference type="Rhea" id="RHEA-COMP:9674"/>
        <dbReference type="Rhea" id="RHEA-COMP:9677"/>
        <dbReference type="ChEBI" id="CHEBI:15377"/>
        <dbReference type="ChEBI" id="CHEBI:15378"/>
        <dbReference type="ChEBI" id="CHEBI:29985"/>
        <dbReference type="ChEBI" id="CHEBI:30616"/>
        <dbReference type="ChEBI" id="CHEBI:43474"/>
        <dbReference type="ChEBI" id="CHEBI:58359"/>
        <dbReference type="ChEBI" id="CHEBI:78515"/>
        <dbReference type="ChEBI" id="CHEBI:78516"/>
        <dbReference type="ChEBI" id="CHEBI:456216"/>
    </reaction>
</comment>
<dbReference type="InterPro" id="IPR006075">
    <property type="entry name" value="Asn/Gln-tRNA_Trfase_suB/E_cat"/>
</dbReference>
<dbReference type="Pfam" id="PF02637">
    <property type="entry name" value="GatB_Yqey"/>
    <property type="match status" value="1"/>
</dbReference>
<dbReference type="InterPro" id="IPR042114">
    <property type="entry name" value="GatB_C_1"/>
</dbReference>
<evidence type="ECO:0000256" key="2">
    <source>
        <dbReference type="ARBA" id="ARBA00011123"/>
    </source>
</evidence>
<dbReference type="EC" id="6.3.5.-" evidence="11"/>
<dbReference type="SMART" id="SM00845">
    <property type="entry name" value="GatB_Yqey"/>
    <property type="match status" value="1"/>
</dbReference>
<dbReference type="Gene3D" id="1.10.10.410">
    <property type="match status" value="1"/>
</dbReference>
<dbReference type="NCBIfam" id="NF004014">
    <property type="entry name" value="PRK05477.1-4"/>
    <property type="match status" value="1"/>
</dbReference>
<dbReference type="FunFam" id="1.10.10.410:FF:000001">
    <property type="entry name" value="Aspartyl/glutamyl-tRNA(Asn/Gln) amidotransferase subunit B"/>
    <property type="match status" value="1"/>
</dbReference>
<feature type="domain" description="Asn/Gln amidotransferase" evidence="12">
    <location>
        <begin position="325"/>
        <end position="472"/>
    </location>
</feature>
<dbReference type="InterPro" id="IPR023168">
    <property type="entry name" value="GatB_Yqey_C_2"/>
</dbReference>
<evidence type="ECO:0000256" key="8">
    <source>
        <dbReference type="ARBA" id="ARBA00024799"/>
    </source>
</evidence>
<evidence type="ECO:0000256" key="9">
    <source>
        <dbReference type="ARBA" id="ARBA00047380"/>
    </source>
</evidence>
<name>A0A4R1AY40_9BACI</name>
<organism evidence="13 14">
    <name type="scientific">Cytobacillus praedii</name>
    <dbReference type="NCBI Taxonomy" id="1742358"/>
    <lineage>
        <taxon>Bacteria</taxon>
        <taxon>Bacillati</taxon>
        <taxon>Bacillota</taxon>
        <taxon>Bacilli</taxon>
        <taxon>Bacillales</taxon>
        <taxon>Bacillaceae</taxon>
        <taxon>Cytobacillus</taxon>
    </lineage>
</organism>
<dbReference type="RefSeq" id="WP_057767016.1">
    <property type="nucleotide sequence ID" value="NZ_CP183326.1"/>
</dbReference>
<dbReference type="Proteomes" id="UP000293846">
    <property type="component" value="Unassembled WGS sequence"/>
</dbReference>
<dbReference type="GO" id="GO:0070681">
    <property type="term" value="P:glutaminyl-tRNAGln biosynthesis via transamidation"/>
    <property type="evidence" value="ECO:0007669"/>
    <property type="project" value="TreeGrafter"/>
</dbReference>
<comment type="function">
    <text evidence="8 11">Allows the formation of correctly charged Asn-tRNA(Asn) or Gln-tRNA(Gln) through the transamidation of misacylated Asp-tRNA(Asn) or Glu-tRNA(Gln) in organisms which lack either or both of asparaginyl-tRNA or glutaminyl-tRNA synthetases. The reaction takes place in the presence of glutamine and ATP through an activated phospho-Asp-tRNA(Asn) or phospho-Glu-tRNA(Gln).</text>
</comment>
<dbReference type="NCBIfam" id="NF004012">
    <property type="entry name" value="PRK05477.1-2"/>
    <property type="match status" value="1"/>
</dbReference>
<evidence type="ECO:0000256" key="6">
    <source>
        <dbReference type="ARBA" id="ARBA00022840"/>
    </source>
</evidence>
<dbReference type="GO" id="GO:0006412">
    <property type="term" value="P:translation"/>
    <property type="evidence" value="ECO:0007669"/>
    <property type="project" value="UniProtKB-UniRule"/>
</dbReference>
<dbReference type="GO" id="GO:0050567">
    <property type="term" value="F:glutaminyl-tRNA synthase (glutamine-hydrolyzing) activity"/>
    <property type="evidence" value="ECO:0007669"/>
    <property type="project" value="UniProtKB-UniRule"/>
</dbReference>
<dbReference type="GO" id="GO:0005524">
    <property type="term" value="F:ATP binding"/>
    <property type="evidence" value="ECO:0007669"/>
    <property type="project" value="UniProtKB-KW"/>
</dbReference>
<keyword evidence="4 11" id="KW-0436">Ligase</keyword>
<comment type="subunit">
    <text evidence="2 11">Heterotrimer of A, B and C subunits.</text>
</comment>
<keyword evidence="13" id="KW-0808">Transferase</keyword>
<dbReference type="InterPro" id="IPR003789">
    <property type="entry name" value="Asn/Gln_tRNA_amidoTrase-B-like"/>
</dbReference>